<dbReference type="Proteomes" id="UP000076486">
    <property type="component" value="Unassembled WGS sequence"/>
</dbReference>
<dbReference type="AlphaFoldDB" id="A0A167H4V0"/>
<protein>
    <recommendedName>
        <fullName evidence="3">Sulfate transporter</fullName>
    </recommendedName>
</protein>
<evidence type="ECO:0000313" key="1">
    <source>
        <dbReference type="EMBL" id="KZN57634.1"/>
    </source>
</evidence>
<dbReference type="EMBL" id="AUYC01000095">
    <property type="protein sequence ID" value="KZN57634.1"/>
    <property type="molecule type" value="Genomic_DNA"/>
</dbReference>
<comment type="caution">
    <text evidence="1">The sequence shown here is derived from an EMBL/GenBank/DDBJ whole genome shotgun (WGS) entry which is preliminary data.</text>
</comment>
<dbReference type="InterPro" id="IPR021505">
    <property type="entry name" value="Phage_B3_Orf6"/>
</dbReference>
<proteinExistence type="predicted"/>
<organism evidence="1 2">
    <name type="scientific">Pseudoalteromonas luteoviolacea CPMOR-1</name>
    <dbReference type="NCBI Taxonomy" id="1365248"/>
    <lineage>
        <taxon>Bacteria</taxon>
        <taxon>Pseudomonadati</taxon>
        <taxon>Pseudomonadota</taxon>
        <taxon>Gammaproteobacteria</taxon>
        <taxon>Alteromonadales</taxon>
        <taxon>Pseudoalteromonadaceae</taxon>
        <taxon>Pseudoalteromonas</taxon>
    </lineage>
</organism>
<dbReference type="Pfam" id="PF11363">
    <property type="entry name" value="DUF3164"/>
    <property type="match status" value="1"/>
</dbReference>
<accession>A0A167H4V0</accession>
<dbReference type="PATRIC" id="fig|1365248.3.peg.5445"/>
<evidence type="ECO:0008006" key="3">
    <source>
        <dbReference type="Google" id="ProtNLM"/>
    </source>
</evidence>
<evidence type="ECO:0000313" key="2">
    <source>
        <dbReference type="Proteomes" id="UP000076486"/>
    </source>
</evidence>
<name>A0A167H4V0_9GAMM</name>
<dbReference type="RefSeq" id="WP_155735744.1">
    <property type="nucleotide sequence ID" value="NZ_AUYC01000095.1"/>
</dbReference>
<sequence>MEQEFLFNSRGYKVPVSKVTDSDKAQNAMVIKLVQRAKQLSLEHDEFKRSVYSQVNDFIADMAHSYDVEIGGKKGNITLTSYDGKSRVKVGVADNISFGPEILVAKELFLGVVNGLLDQLDDEAQLIKDIVMNAFETDKEGQYSKTKIMELRSKYRYSHKSDDWAAGMQAIDDAFIFGSTKTYVLFHERNELGAWVQIPLVSKSL</sequence>
<gene>
    <name evidence="1" type="ORF">N473_07090</name>
</gene>
<reference evidence="1 2" key="1">
    <citation type="submission" date="2013-07" db="EMBL/GenBank/DDBJ databases">
        <title>Comparative Genomic and Metabolomic Analysis of Twelve Strains of Pseudoalteromonas luteoviolacea.</title>
        <authorList>
            <person name="Vynne N.G."/>
            <person name="Mansson M."/>
            <person name="Gram L."/>
        </authorList>
    </citation>
    <scope>NUCLEOTIDE SEQUENCE [LARGE SCALE GENOMIC DNA]</scope>
    <source>
        <strain evidence="1 2">CPMOR-1</strain>
    </source>
</reference>